<accession>A0A0D3A0Q1</accession>
<evidence type="ECO:0000313" key="2">
    <source>
        <dbReference type="Proteomes" id="UP000032141"/>
    </source>
</evidence>
<reference evidence="1" key="1">
    <citation type="journal article" date="2014" name="Genome Biol.">
        <title>Transcriptome and methylome profiling reveals relics of genome dominance in the mesopolyploid Brassica oleracea.</title>
        <authorList>
            <person name="Parkin I.A."/>
            <person name="Koh C."/>
            <person name="Tang H."/>
            <person name="Robinson S.J."/>
            <person name="Kagale S."/>
            <person name="Clarke W.E."/>
            <person name="Town C.D."/>
            <person name="Nixon J."/>
            <person name="Krishnakumar V."/>
            <person name="Bidwell S.L."/>
            <person name="Denoeud F."/>
            <person name="Belcram H."/>
            <person name="Links M.G."/>
            <person name="Just J."/>
            <person name="Clarke C."/>
            <person name="Bender T."/>
            <person name="Huebert T."/>
            <person name="Mason A.S."/>
            <person name="Pires J.C."/>
            <person name="Barker G."/>
            <person name="Moore J."/>
            <person name="Walley P.G."/>
            <person name="Manoli S."/>
            <person name="Batley J."/>
            <person name="Edwards D."/>
            <person name="Nelson M.N."/>
            <person name="Wang X."/>
            <person name="Paterson A.H."/>
            <person name="King G."/>
            <person name="Bancroft I."/>
            <person name="Chalhoub B."/>
            <person name="Sharpe A.G."/>
        </authorList>
    </citation>
    <scope>NUCLEOTIDE SEQUENCE [LARGE SCALE GENOMIC DNA]</scope>
    <source>
        <strain evidence="1">cv. TO1000</strain>
    </source>
</reference>
<dbReference type="Gramene" id="Bo19692s010.1">
    <property type="protein sequence ID" value="Bo19692s010.1"/>
    <property type="gene ID" value="Bo19692s010"/>
</dbReference>
<dbReference type="EnsemblPlants" id="Bo19692s010.1">
    <property type="protein sequence ID" value="Bo19692s010.1"/>
    <property type="gene ID" value="Bo19692s010"/>
</dbReference>
<protein>
    <submittedName>
        <fullName evidence="1">Uncharacterized protein</fullName>
    </submittedName>
</protein>
<organism evidence="1 2">
    <name type="scientific">Brassica oleracea var. oleracea</name>
    <dbReference type="NCBI Taxonomy" id="109376"/>
    <lineage>
        <taxon>Eukaryota</taxon>
        <taxon>Viridiplantae</taxon>
        <taxon>Streptophyta</taxon>
        <taxon>Embryophyta</taxon>
        <taxon>Tracheophyta</taxon>
        <taxon>Spermatophyta</taxon>
        <taxon>Magnoliopsida</taxon>
        <taxon>eudicotyledons</taxon>
        <taxon>Gunneridae</taxon>
        <taxon>Pentapetalae</taxon>
        <taxon>rosids</taxon>
        <taxon>malvids</taxon>
        <taxon>Brassicales</taxon>
        <taxon>Brassicaceae</taxon>
        <taxon>Brassiceae</taxon>
        <taxon>Brassica</taxon>
    </lineage>
</organism>
<dbReference type="AlphaFoldDB" id="A0A0D3A0Q1"/>
<dbReference type="eggNOG" id="KOG0017">
    <property type="taxonomic scope" value="Eukaryota"/>
</dbReference>
<proteinExistence type="predicted"/>
<reference evidence="1" key="2">
    <citation type="submission" date="2015-06" db="UniProtKB">
        <authorList>
            <consortium name="EnsemblPlants"/>
        </authorList>
    </citation>
    <scope>IDENTIFICATION</scope>
</reference>
<evidence type="ECO:0000313" key="1">
    <source>
        <dbReference type="EnsemblPlants" id="Bo19692s010.1"/>
    </source>
</evidence>
<sequence length="79" mass="9274">MEFTKHLGRFRTLWSELEMLRPSTTDPELLNEWREQDKVFGLLLTLNPSYSGLIQYMLRAEKLLDLEDACAQIQKEQGS</sequence>
<dbReference type="OMA" id="NEWREQD"/>
<keyword evidence="2" id="KW-1185">Reference proteome</keyword>
<dbReference type="HOGENOM" id="CLU_197208_0_0_1"/>
<dbReference type="Proteomes" id="UP000032141">
    <property type="component" value="Unassembled WGS sequence"/>
</dbReference>
<name>A0A0D3A0Q1_BRAOL</name>